<dbReference type="InterPro" id="IPR051794">
    <property type="entry name" value="PG_Endopeptidase_C40"/>
</dbReference>
<dbReference type="EMBL" id="FQXB01000002">
    <property type="protein sequence ID" value="SHH06350.1"/>
    <property type="molecule type" value="Genomic_DNA"/>
</dbReference>
<dbReference type="STRING" id="1508389.SAMN05444003_1900"/>
<evidence type="ECO:0000259" key="6">
    <source>
        <dbReference type="PROSITE" id="PS51935"/>
    </source>
</evidence>
<dbReference type="PANTHER" id="PTHR47359">
    <property type="entry name" value="PEPTIDOGLYCAN DL-ENDOPEPTIDASE CWLO"/>
    <property type="match status" value="1"/>
</dbReference>
<proteinExistence type="inferred from homology"/>
<organism evidence="7 8">
    <name type="scientific">Cognatiyoonia sediminum</name>
    <dbReference type="NCBI Taxonomy" id="1508389"/>
    <lineage>
        <taxon>Bacteria</taxon>
        <taxon>Pseudomonadati</taxon>
        <taxon>Pseudomonadota</taxon>
        <taxon>Alphaproteobacteria</taxon>
        <taxon>Rhodobacterales</taxon>
        <taxon>Paracoccaceae</taxon>
        <taxon>Cognatiyoonia</taxon>
    </lineage>
</organism>
<dbReference type="OrthoDB" id="9813368at2"/>
<evidence type="ECO:0000256" key="4">
    <source>
        <dbReference type="ARBA" id="ARBA00022807"/>
    </source>
</evidence>
<dbReference type="InterPro" id="IPR041382">
    <property type="entry name" value="SH3_16"/>
</dbReference>
<dbReference type="PANTHER" id="PTHR47359:SF3">
    <property type="entry name" value="NLP_P60 DOMAIN-CONTAINING PROTEIN-RELATED"/>
    <property type="match status" value="1"/>
</dbReference>
<dbReference type="Pfam" id="PF18348">
    <property type="entry name" value="SH3_16"/>
    <property type="match status" value="1"/>
</dbReference>
<accession>A0A1M5PXF5</accession>
<evidence type="ECO:0000313" key="8">
    <source>
        <dbReference type="Proteomes" id="UP000184074"/>
    </source>
</evidence>
<dbReference type="Pfam" id="PF00877">
    <property type="entry name" value="NLPC_P60"/>
    <property type="match status" value="1"/>
</dbReference>
<dbReference type="PROSITE" id="PS51935">
    <property type="entry name" value="NLPC_P60"/>
    <property type="match status" value="1"/>
</dbReference>
<keyword evidence="3" id="KW-0378">Hydrolase</keyword>
<dbReference type="GO" id="GO:0008234">
    <property type="term" value="F:cysteine-type peptidase activity"/>
    <property type="evidence" value="ECO:0007669"/>
    <property type="project" value="UniProtKB-KW"/>
</dbReference>
<dbReference type="SUPFAM" id="SSF54001">
    <property type="entry name" value="Cysteine proteinases"/>
    <property type="match status" value="1"/>
</dbReference>
<keyword evidence="4" id="KW-0788">Thiol protease</keyword>
<feature type="region of interest" description="Disordered" evidence="5">
    <location>
        <begin position="1"/>
        <end position="23"/>
    </location>
</feature>
<name>A0A1M5PXF5_9RHOB</name>
<reference evidence="7 8" key="1">
    <citation type="submission" date="2016-11" db="EMBL/GenBank/DDBJ databases">
        <authorList>
            <person name="Jaros S."/>
            <person name="Januszkiewicz K."/>
            <person name="Wedrychowicz H."/>
        </authorList>
    </citation>
    <scope>NUCLEOTIDE SEQUENCE [LARGE SCALE GENOMIC DNA]</scope>
    <source>
        <strain evidence="7 8">DSM 28715</strain>
    </source>
</reference>
<evidence type="ECO:0000256" key="2">
    <source>
        <dbReference type="ARBA" id="ARBA00022670"/>
    </source>
</evidence>
<dbReference type="RefSeq" id="WP_072900686.1">
    <property type="nucleotide sequence ID" value="NZ_FQXB01000002.1"/>
</dbReference>
<sequence length="274" mass="29858">MTDRRLTPANDRVAKRGMANPPDGVILTGGTPEQVITEVADLCAAPNGARDRQLLRGEKILTLDVHKGWAFIECATGYVGYVGEAQVSEYIGKTHFVCTAATHGYEAEDLKGSTVSSLPFRAGVTVLDERRKYFETDAGFIPKAHLRPLDRPLTDPVAAAQLFFGVPYLWGGNSTRGVDCSGLIAEAFTACGLVVPADSDLQRDHFGTHLASDSKPQRGDLMFWNGHVGIMVDEDVMLHANAHHMACRYEPLEQAKLRIEAQGDGQMIAHKRIS</sequence>
<feature type="domain" description="NlpC/P60" evidence="6">
    <location>
        <begin position="150"/>
        <end position="269"/>
    </location>
</feature>
<dbReference type="GO" id="GO:0006508">
    <property type="term" value="P:proteolysis"/>
    <property type="evidence" value="ECO:0007669"/>
    <property type="project" value="UniProtKB-KW"/>
</dbReference>
<dbReference type="Proteomes" id="UP000184074">
    <property type="component" value="Unassembled WGS sequence"/>
</dbReference>
<evidence type="ECO:0000256" key="5">
    <source>
        <dbReference type="SAM" id="MobiDB-lite"/>
    </source>
</evidence>
<comment type="similarity">
    <text evidence="1">Belongs to the peptidase C40 family.</text>
</comment>
<dbReference type="AlphaFoldDB" id="A0A1M5PXF5"/>
<evidence type="ECO:0000313" key="7">
    <source>
        <dbReference type="EMBL" id="SHH06350.1"/>
    </source>
</evidence>
<keyword evidence="2" id="KW-0645">Protease</keyword>
<keyword evidence="8" id="KW-1185">Reference proteome</keyword>
<dbReference type="Gene3D" id="3.90.1720.10">
    <property type="entry name" value="endopeptidase domain like (from Nostoc punctiforme)"/>
    <property type="match status" value="1"/>
</dbReference>
<evidence type="ECO:0000256" key="1">
    <source>
        <dbReference type="ARBA" id="ARBA00007074"/>
    </source>
</evidence>
<protein>
    <submittedName>
        <fullName evidence="7">NlpC/P60 family protein</fullName>
    </submittedName>
</protein>
<gene>
    <name evidence="7" type="ORF">SAMN05444003_1900</name>
</gene>
<dbReference type="InterPro" id="IPR000064">
    <property type="entry name" value="NLP_P60_dom"/>
</dbReference>
<dbReference type="InterPro" id="IPR038765">
    <property type="entry name" value="Papain-like_cys_pep_sf"/>
</dbReference>
<evidence type="ECO:0000256" key="3">
    <source>
        <dbReference type="ARBA" id="ARBA00022801"/>
    </source>
</evidence>